<dbReference type="InterPro" id="IPR006175">
    <property type="entry name" value="YjgF/YER057c/UK114"/>
</dbReference>
<dbReference type="EMBL" id="VLNT01000020">
    <property type="protein sequence ID" value="TSD55834.1"/>
    <property type="molecule type" value="Genomic_DNA"/>
</dbReference>
<organism evidence="2 3">
    <name type="scientific">Aeromicrobium piscarium</name>
    <dbReference type="NCBI Taxonomy" id="2590901"/>
    <lineage>
        <taxon>Bacteria</taxon>
        <taxon>Bacillati</taxon>
        <taxon>Actinomycetota</taxon>
        <taxon>Actinomycetes</taxon>
        <taxon>Propionibacteriales</taxon>
        <taxon>Nocardioidaceae</taxon>
        <taxon>Aeromicrobium</taxon>
    </lineage>
</organism>
<comment type="caution">
    <text evidence="2">The sequence shown here is derived from an EMBL/GenBank/DDBJ whole genome shotgun (WGS) entry which is preliminary data.</text>
</comment>
<protein>
    <submittedName>
        <fullName evidence="2">RidA family protein</fullName>
    </submittedName>
</protein>
<dbReference type="PANTHER" id="PTHR11803">
    <property type="entry name" value="2-IMINOBUTANOATE/2-IMINOPROPANOATE DEAMINASE RIDA"/>
    <property type="match status" value="1"/>
</dbReference>
<keyword evidence="3" id="KW-1185">Reference proteome</keyword>
<proteinExistence type="inferred from homology"/>
<dbReference type="InterPro" id="IPR035959">
    <property type="entry name" value="RutC-like_sf"/>
</dbReference>
<sequence length="133" mass="14020">MTAINSPEVAEPPRPDMFSNARLVGGQLFLSGLHAGDGSGGVLGDGSTYDQARQTFIKIRHLVEAAGGVMDDLVTLRIYLTDIGEKAEVGRARAEFFSGDFPCSTLVEVSALVDPVLTVEIEAQGVLGSAARR</sequence>
<dbReference type="PANTHER" id="PTHR11803:SF58">
    <property type="entry name" value="PROTEIN HMF1-RELATED"/>
    <property type="match status" value="1"/>
</dbReference>
<comment type="similarity">
    <text evidence="1">Belongs to the RutC family.</text>
</comment>
<name>A0A554RP52_9ACTN</name>
<dbReference type="GO" id="GO:0005829">
    <property type="term" value="C:cytosol"/>
    <property type="evidence" value="ECO:0007669"/>
    <property type="project" value="TreeGrafter"/>
</dbReference>
<dbReference type="CDD" id="cd00448">
    <property type="entry name" value="YjgF_YER057c_UK114_family"/>
    <property type="match status" value="1"/>
</dbReference>
<evidence type="ECO:0000256" key="1">
    <source>
        <dbReference type="ARBA" id="ARBA00010552"/>
    </source>
</evidence>
<evidence type="ECO:0000313" key="3">
    <source>
        <dbReference type="Proteomes" id="UP000316988"/>
    </source>
</evidence>
<dbReference type="Gene3D" id="3.30.1330.40">
    <property type="entry name" value="RutC-like"/>
    <property type="match status" value="1"/>
</dbReference>
<dbReference type="SUPFAM" id="SSF55298">
    <property type="entry name" value="YjgF-like"/>
    <property type="match status" value="1"/>
</dbReference>
<dbReference type="OrthoDB" id="3212792at2"/>
<dbReference type="Pfam" id="PF01042">
    <property type="entry name" value="Ribonuc_L-PSP"/>
    <property type="match status" value="1"/>
</dbReference>
<gene>
    <name evidence="2" type="ORF">FNM00_16385</name>
</gene>
<dbReference type="RefSeq" id="WP_143914615.1">
    <property type="nucleotide sequence ID" value="NZ_VLNT01000020.1"/>
</dbReference>
<reference evidence="2 3" key="1">
    <citation type="submission" date="2019-07" db="EMBL/GenBank/DDBJ databases">
        <authorList>
            <person name="Zhao L.H."/>
        </authorList>
    </citation>
    <scope>NUCLEOTIDE SEQUENCE [LARGE SCALE GENOMIC DNA]</scope>
    <source>
        <strain evidence="2 3">Co35</strain>
    </source>
</reference>
<evidence type="ECO:0000313" key="2">
    <source>
        <dbReference type="EMBL" id="TSD55834.1"/>
    </source>
</evidence>
<dbReference type="AlphaFoldDB" id="A0A554RP52"/>
<accession>A0A554RP52</accession>
<dbReference type="Proteomes" id="UP000316988">
    <property type="component" value="Unassembled WGS sequence"/>
</dbReference>
<dbReference type="GO" id="GO:0019239">
    <property type="term" value="F:deaminase activity"/>
    <property type="evidence" value="ECO:0007669"/>
    <property type="project" value="TreeGrafter"/>
</dbReference>